<dbReference type="AlphaFoldDB" id="A0A139HE19"/>
<protein>
    <submittedName>
        <fullName evidence="1">Uncharacterized protein</fullName>
    </submittedName>
</protein>
<dbReference type="EMBL" id="LFZN01000070">
    <property type="protein sequence ID" value="KXT00630.1"/>
    <property type="molecule type" value="Genomic_DNA"/>
</dbReference>
<dbReference type="EMBL" id="LFZN01000070">
    <property type="protein sequence ID" value="KXT00629.1"/>
    <property type="molecule type" value="Genomic_DNA"/>
</dbReference>
<reference evidence="1 2" key="1">
    <citation type="submission" date="2015-07" db="EMBL/GenBank/DDBJ databases">
        <title>Comparative genomics of the Sigatoka disease complex on banana suggests a link between parallel evolutionary changes in Pseudocercospora fijiensis and Pseudocercospora eumusae and increased virulence on the banana host.</title>
        <authorList>
            <person name="Chang T.-C."/>
            <person name="Salvucci A."/>
            <person name="Crous P.W."/>
            <person name="Stergiopoulos I."/>
        </authorList>
    </citation>
    <scope>NUCLEOTIDE SEQUENCE [LARGE SCALE GENOMIC DNA]</scope>
    <source>
        <strain evidence="1 2">CBS 114824</strain>
    </source>
</reference>
<gene>
    <name evidence="1" type="ORF">AC578_3163</name>
</gene>
<keyword evidence="2" id="KW-1185">Reference proteome</keyword>
<proteinExistence type="predicted"/>
<dbReference type="Proteomes" id="UP000070133">
    <property type="component" value="Unassembled WGS sequence"/>
</dbReference>
<organism evidence="1 2">
    <name type="scientific">Pseudocercospora eumusae</name>
    <dbReference type="NCBI Taxonomy" id="321146"/>
    <lineage>
        <taxon>Eukaryota</taxon>
        <taxon>Fungi</taxon>
        <taxon>Dikarya</taxon>
        <taxon>Ascomycota</taxon>
        <taxon>Pezizomycotina</taxon>
        <taxon>Dothideomycetes</taxon>
        <taxon>Dothideomycetidae</taxon>
        <taxon>Mycosphaerellales</taxon>
        <taxon>Mycosphaerellaceae</taxon>
        <taxon>Pseudocercospora</taxon>
    </lineage>
</organism>
<comment type="caution">
    <text evidence="1">The sequence shown here is derived from an EMBL/GenBank/DDBJ whole genome shotgun (WGS) entry which is preliminary data.</text>
</comment>
<name>A0A139HE19_9PEZI</name>
<evidence type="ECO:0000313" key="1">
    <source>
        <dbReference type="EMBL" id="KXT00629.1"/>
    </source>
</evidence>
<accession>A0A139HE19</accession>
<sequence>MPANVRIQEPLERKLEVEELKCTAQRPPALEGSKRSRANRRIAYDVAAPEAKFRQPQSSNITMFATISARASPIFEHIRAST</sequence>
<evidence type="ECO:0000313" key="2">
    <source>
        <dbReference type="Proteomes" id="UP000070133"/>
    </source>
</evidence>